<evidence type="ECO:0000256" key="4">
    <source>
        <dbReference type="ARBA" id="ARBA00022777"/>
    </source>
</evidence>
<evidence type="ECO:0000313" key="9">
    <source>
        <dbReference type="Proteomes" id="UP001221898"/>
    </source>
</evidence>
<keyword evidence="2" id="KW-0808">Transferase</keyword>
<dbReference type="PANTHER" id="PTHR47018">
    <property type="entry name" value="CXC DOMAIN-CONTAINING PROTEIN-RELATED"/>
    <property type="match status" value="1"/>
</dbReference>
<evidence type="ECO:0000256" key="5">
    <source>
        <dbReference type="ARBA" id="ARBA00022840"/>
    </source>
</evidence>
<keyword evidence="3" id="KW-0547">Nucleotide-binding</keyword>
<evidence type="ECO:0000256" key="6">
    <source>
        <dbReference type="SAM" id="MobiDB-lite"/>
    </source>
</evidence>
<evidence type="ECO:0000313" key="8">
    <source>
        <dbReference type="EMBL" id="KAJ8389545.1"/>
    </source>
</evidence>
<evidence type="ECO:0000259" key="7">
    <source>
        <dbReference type="PROSITE" id="PS51285"/>
    </source>
</evidence>
<dbReference type="GO" id="GO:0005524">
    <property type="term" value="F:ATP binding"/>
    <property type="evidence" value="ECO:0007669"/>
    <property type="project" value="UniProtKB-KW"/>
</dbReference>
<sequence>MTFPVTFPVIRWIIVGPVDELETEKRTSVIDRLTLTVSQNIHYGFKSNRQVKYKPSRDSATFRHQQARENPQVLGLALTVHHDTRNKKLMGLLNTQGYCVPHGRTLLLETALANAVVENTKQFRGLYVPPFLKKGTFVFFAADNTDFAEDTADGKGTTHGTIVAVYQKADAPGEPVAPPLTIGDANSLSVTPYHVQMMHCDKPKPQPNKRTKQFAVNKDGISGNYQQTHLGWVIAYAVSRLKTGENSSKIPCWAGYNSLLSTSQPVTQIGSLPLLPEVAHEWSTLLTVIMQTSELRRLAVGEEHPTVISFDMALYEKVVQLLDARPDLKRTVVPRLGELHAVMAALRALGTSIENSGIDDAWIEADVYGAATTRQILKCTHYKRSLRAHIYSYVALYELVLEEFFRENPQMKEDCWQATEQVEAACSEEDKSAKAESAKQANATLLEALATAEMVKAFKEWETQKAQNAMFRSIMNYLHRVETVLFFVAASRNADLALHLQAAEALSKLFFAFDWIKYKRLWPRYIADMHDLRTNHPETWKELEAGNLSVTRNDIPFVSIGADHACEHLNKQMKVHSGLIGISNNANARQRFFMATPELSCLSREFKSQFGIGTAGKNTEHPGLGSCDIRRDHEAIDKIKAAILSHGNPVTAEGDKLYNMITHAYVPQEYVPQILNINDTGQKLYEDYVSERINGEISLWAPVKKENNKMFMSGNKKSTVKIRDKTVDLKETKDLYGRLLILARSNRHIDQKHAVGNYEFTQTPRALFAPNGDILPCTDKSKLIHLLEKLAKEVTADQDQPQGGGEKMAKEVTADQDQPQAAGEAPMDIETLGSSQDGHGSRKIALVYGMVVVQKLTKKPATLVTVKDLSEWFYGRLMSLTRDYDEVVLVFDTYKPDSLKRITREKRRQGKDPIQYQIRDDTNIKNIPMSRLLSHDQTKADLTEYLASKTVEYSKDSPKLVIASAAGHTESNSQLHFEGNNHEEADTLLIHHAVLASRRNPSDAQLVFFSPDTDVLHMAESDKLPPTLGALKQHVLRAHIQARVWGQADIAQQEFLDPLQNGYYKDKDGQLKPVTTEFLPAPEAIIEMTPFNGNDQEEICDRILTEDVQYPSFLSKEAVLIIQKLLCRSPQLRLGAGERDAQELREQLFFREIDWSALLARKIQPPFVPTIQGLVPFDSSDRSSPGRRGHQPVAAAFFSLPRANLGINVSLLS</sequence>
<dbReference type="PANTHER" id="PTHR47018:SF3">
    <property type="entry name" value="MYCBP-ASSOCIATED PROTEIN"/>
    <property type="match status" value="1"/>
</dbReference>
<dbReference type="PROSITE" id="PS51285">
    <property type="entry name" value="AGC_KINASE_CTER"/>
    <property type="match status" value="1"/>
</dbReference>
<feature type="region of interest" description="Disordered" evidence="6">
    <location>
        <begin position="796"/>
        <end position="824"/>
    </location>
</feature>
<feature type="domain" description="AGC-kinase C-terminal" evidence="7">
    <location>
        <begin position="1151"/>
        <end position="1213"/>
    </location>
</feature>
<keyword evidence="4" id="KW-0418">Kinase</keyword>
<dbReference type="Gene3D" id="1.10.510.10">
    <property type="entry name" value="Transferase(Phosphotransferase) domain 1"/>
    <property type="match status" value="1"/>
</dbReference>
<dbReference type="SUPFAM" id="SSF56112">
    <property type="entry name" value="Protein kinase-like (PK-like)"/>
    <property type="match status" value="1"/>
</dbReference>
<organism evidence="8 9">
    <name type="scientific">Aldrovandia affinis</name>
    <dbReference type="NCBI Taxonomy" id="143900"/>
    <lineage>
        <taxon>Eukaryota</taxon>
        <taxon>Metazoa</taxon>
        <taxon>Chordata</taxon>
        <taxon>Craniata</taxon>
        <taxon>Vertebrata</taxon>
        <taxon>Euteleostomi</taxon>
        <taxon>Actinopterygii</taxon>
        <taxon>Neopterygii</taxon>
        <taxon>Teleostei</taxon>
        <taxon>Notacanthiformes</taxon>
        <taxon>Halosauridae</taxon>
        <taxon>Aldrovandia</taxon>
    </lineage>
</organism>
<keyword evidence="9" id="KW-1185">Reference proteome</keyword>
<dbReference type="Proteomes" id="UP001221898">
    <property type="component" value="Unassembled WGS sequence"/>
</dbReference>
<comment type="caution">
    <text evidence="8">The sequence shown here is derived from an EMBL/GenBank/DDBJ whole genome shotgun (WGS) entry which is preliminary data.</text>
</comment>
<name>A0AAD7RSU8_9TELE</name>
<keyword evidence="5" id="KW-0067">ATP-binding</keyword>
<dbReference type="GO" id="GO:0004674">
    <property type="term" value="F:protein serine/threonine kinase activity"/>
    <property type="evidence" value="ECO:0007669"/>
    <property type="project" value="UniProtKB-KW"/>
</dbReference>
<reference evidence="8" key="1">
    <citation type="journal article" date="2023" name="Science">
        <title>Genome structures resolve the early diversification of teleost fishes.</title>
        <authorList>
            <person name="Parey E."/>
            <person name="Louis A."/>
            <person name="Montfort J."/>
            <person name="Bouchez O."/>
            <person name="Roques C."/>
            <person name="Iampietro C."/>
            <person name="Lluch J."/>
            <person name="Castinel A."/>
            <person name="Donnadieu C."/>
            <person name="Desvignes T."/>
            <person name="Floi Bucao C."/>
            <person name="Jouanno E."/>
            <person name="Wen M."/>
            <person name="Mejri S."/>
            <person name="Dirks R."/>
            <person name="Jansen H."/>
            <person name="Henkel C."/>
            <person name="Chen W.J."/>
            <person name="Zahm M."/>
            <person name="Cabau C."/>
            <person name="Klopp C."/>
            <person name="Thompson A.W."/>
            <person name="Robinson-Rechavi M."/>
            <person name="Braasch I."/>
            <person name="Lecointre G."/>
            <person name="Bobe J."/>
            <person name="Postlethwait J.H."/>
            <person name="Berthelot C."/>
            <person name="Roest Crollius H."/>
            <person name="Guiguen Y."/>
        </authorList>
    </citation>
    <scope>NUCLEOTIDE SEQUENCE</scope>
    <source>
        <strain evidence="8">NC1722</strain>
    </source>
</reference>
<protein>
    <recommendedName>
        <fullName evidence="7">AGC-kinase C-terminal domain-containing protein</fullName>
    </recommendedName>
</protein>
<evidence type="ECO:0000256" key="1">
    <source>
        <dbReference type="ARBA" id="ARBA00022527"/>
    </source>
</evidence>
<dbReference type="InterPro" id="IPR000961">
    <property type="entry name" value="AGC-kinase_C"/>
</dbReference>
<dbReference type="InterPro" id="IPR011009">
    <property type="entry name" value="Kinase-like_dom_sf"/>
</dbReference>
<dbReference type="AlphaFoldDB" id="A0AAD7RSU8"/>
<dbReference type="EMBL" id="JAINUG010000181">
    <property type="protein sequence ID" value="KAJ8389545.1"/>
    <property type="molecule type" value="Genomic_DNA"/>
</dbReference>
<evidence type="ECO:0000256" key="2">
    <source>
        <dbReference type="ARBA" id="ARBA00022679"/>
    </source>
</evidence>
<gene>
    <name evidence="8" type="ORF">AAFF_G00119350</name>
</gene>
<proteinExistence type="predicted"/>
<accession>A0AAD7RSU8</accession>
<evidence type="ECO:0000256" key="3">
    <source>
        <dbReference type="ARBA" id="ARBA00022741"/>
    </source>
</evidence>
<keyword evidence="1" id="KW-0723">Serine/threonine-protein kinase</keyword>